<dbReference type="AlphaFoldDB" id="A0A3B7MMP9"/>
<proteinExistence type="predicted"/>
<keyword evidence="2" id="KW-1185">Reference proteome</keyword>
<dbReference type="KEGG" id="pseg:D3H65_02445"/>
<dbReference type="EMBL" id="CP032157">
    <property type="protein sequence ID" value="AXY72895.1"/>
    <property type="molecule type" value="Genomic_DNA"/>
</dbReference>
<organism evidence="1 2">
    <name type="scientific">Paraflavitalea soli</name>
    <dbReference type="NCBI Taxonomy" id="2315862"/>
    <lineage>
        <taxon>Bacteria</taxon>
        <taxon>Pseudomonadati</taxon>
        <taxon>Bacteroidota</taxon>
        <taxon>Chitinophagia</taxon>
        <taxon>Chitinophagales</taxon>
        <taxon>Chitinophagaceae</taxon>
        <taxon>Paraflavitalea</taxon>
    </lineage>
</organism>
<sequence>MKANAGNGSMQQQECLNCILQSIVAPDCVTKVGANIKTAYHSLTQFLYYLNIRNSVCSIFYTMKVLKSI</sequence>
<gene>
    <name evidence="1" type="ORF">D3H65_02445</name>
</gene>
<evidence type="ECO:0000313" key="2">
    <source>
        <dbReference type="Proteomes" id="UP000263900"/>
    </source>
</evidence>
<protein>
    <submittedName>
        <fullName evidence="1">Uncharacterized protein</fullName>
    </submittedName>
</protein>
<evidence type="ECO:0000313" key="1">
    <source>
        <dbReference type="EMBL" id="AXY72895.1"/>
    </source>
</evidence>
<dbReference type="Proteomes" id="UP000263900">
    <property type="component" value="Chromosome"/>
</dbReference>
<accession>A0A3B7MMP9</accession>
<reference evidence="1 2" key="1">
    <citation type="submission" date="2018-09" db="EMBL/GenBank/DDBJ databases">
        <title>Genome sequencing of strain 6GH32-13.</title>
        <authorList>
            <person name="Weon H.-Y."/>
            <person name="Heo J."/>
            <person name="Kwon S.-W."/>
        </authorList>
    </citation>
    <scope>NUCLEOTIDE SEQUENCE [LARGE SCALE GENOMIC DNA]</scope>
    <source>
        <strain evidence="1 2">5GH32-13</strain>
    </source>
</reference>
<name>A0A3B7MMP9_9BACT</name>